<dbReference type="AlphaFoldDB" id="H3GWV0"/>
<dbReference type="VEuPathDB" id="FungiDB:KRP22_12200"/>
<feature type="region of interest" description="Disordered" evidence="1">
    <location>
        <begin position="75"/>
        <end position="99"/>
    </location>
</feature>
<dbReference type="EMBL" id="DS566063">
    <property type="status" value="NOT_ANNOTATED_CDS"/>
    <property type="molecule type" value="Genomic_DNA"/>
</dbReference>
<dbReference type="InterPro" id="IPR045866">
    <property type="entry name" value="FAM210A/B-like"/>
</dbReference>
<accession>H3GWV0</accession>
<dbReference type="Pfam" id="PF06916">
    <property type="entry name" value="FAM210A-B_dom"/>
    <property type="match status" value="1"/>
</dbReference>
<dbReference type="OMA" id="ERTANTQ"/>
<dbReference type="InterPro" id="IPR009688">
    <property type="entry name" value="FAM210A/B-like_dom"/>
</dbReference>
<dbReference type="HOGENOM" id="CLU_098463_0_0_1"/>
<dbReference type="InParanoid" id="H3GWV0"/>
<dbReference type="VEuPathDB" id="FungiDB:KRP23_7098"/>
<feature type="transmembrane region" description="Helical" evidence="2">
    <location>
        <begin position="148"/>
        <end position="172"/>
    </location>
</feature>
<evidence type="ECO:0000256" key="1">
    <source>
        <dbReference type="SAM" id="MobiDB-lite"/>
    </source>
</evidence>
<reference evidence="5" key="1">
    <citation type="journal article" date="2006" name="Science">
        <title>Phytophthora genome sequences uncover evolutionary origins and mechanisms of pathogenesis.</title>
        <authorList>
            <person name="Tyler B.M."/>
            <person name="Tripathy S."/>
            <person name="Zhang X."/>
            <person name="Dehal P."/>
            <person name="Jiang R.H."/>
            <person name="Aerts A."/>
            <person name="Arredondo F.D."/>
            <person name="Baxter L."/>
            <person name="Bensasson D."/>
            <person name="Beynon J.L."/>
            <person name="Chapman J."/>
            <person name="Damasceno C.M."/>
            <person name="Dorrance A.E."/>
            <person name="Dou D."/>
            <person name="Dickerman A.W."/>
            <person name="Dubchak I.L."/>
            <person name="Garbelotto M."/>
            <person name="Gijzen M."/>
            <person name="Gordon S.G."/>
            <person name="Govers F."/>
            <person name="Grunwald N.J."/>
            <person name="Huang W."/>
            <person name="Ivors K.L."/>
            <person name="Jones R.W."/>
            <person name="Kamoun S."/>
            <person name="Krampis K."/>
            <person name="Lamour K.H."/>
            <person name="Lee M.K."/>
            <person name="McDonald W.H."/>
            <person name="Medina M."/>
            <person name="Meijer H.J."/>
            <person name="Nordberg E.K."/>
            <person name="Maclean D.J."/>
            <person name="Ospina-Giraldo M.D."/>
            <person name="Morris P.F."/>
            <person name="Phuntumart V."/>
            <person name="Putnam N.H."/>
            <person name="Rash S."/>
            <person name="Rose J.K."/>
            <person name="Sakihama Y."/>
            <person name="Salamov A.A."/>
            <person name="Savidor A."/>
            <person name="Scheuring C.F."/>
            <person name="Smith B.M."/>
            <person name="Sobral B.W."/>
            <person name="Terry A."/>
            <person name="Torto-Alalibo T.A."/>
            <person name="Win J."/>
            <person name="Xu Z."/>
            <person name="Zhang H."/>
            <person name="Grigoriev I.V."/>
            <person name="Rokhsar D.S."/>
            <person name="Boore J.L."/>
        </authorList>
    </citation>
    <scope>NUCLEOTIDE SEQUENCE [LARGE SCALE GENOMIC DNA]</scope>
    <source>
        <strain evidence="5">Pr102</strain>
    </source>
</reference>
<reference evidence="4" key="2">
    <citation type="submission" date="2015-06" db="UniProtKB">
        <authorList>
            <consortium name="EnsemblProtists"/>
        </authorList>
    </citation>
    <scope>IDENTIFICATION</scope>
    <source>
        <strain evidence="4">Pr102</strain>
    </source>
</reference>
<dbReference type="eggNOG" id="KOG4526">
    <property type="taxonomic scope" value="Eukaryota"/>
</dbReference>
<proteinExistence type="predicted"/>
<organism evidence="4 5">
    <name type="scientific">Phytophthora ramorum</name>
    <name type="common">Sudden oak death agent</name>
    <dbReference type="NCBI Taxonomy" id="164328"/>
    <lineage>
        <taxon>Eukaryota</taxon>
        <taxon>Sar</taxon>
        <taxon>Stramenopiles</taxon>
        <taxon>Oomycota</taxon>
        <taxon>Peronosporomycetes</taxon>
        <taxon>Peronosporales</taxon>
        <taxon>Peronosporaceae</taxon>
        <taxon>Phytophthora</taxon>
    </lineage>
</organism>
<dbReference type="PANTHER" id="PTHR21377:SF18">
    <property type="entry name" value="DUF1279 DOMAIN-CONTAINING PROTEIN"/>
    <property type="match status" value="1"/>
</dbReference>
<keyword evidence="2" id="KW-0472">Membrane</keyword>
<dbReference type="GO" id="GO:0005739">
    <property type="term" value="C:mitochondrion"/>
    <property type="evidence" value="ECO:0000318"/>
    <property type="project" value="GO_Central"/>
</dbReference>
<feature type="region of interest" description="Disordered" evidence="1">
    <location>
        <begin position="117"/>
        <end position="137"/>
    </location>
</feature>
<evidence type="ECO:0000259" key="3">
    <source>
        <dbReference type="Pfam" id="PF06916"/>
    </source>
</evidence>
<keyword evidence="2" id="KW-1133">Transmembrane helix</keyword>
<dbReference type="EnsemblProtists" id="Phyra81994">
    <property type="protein sequence ID" value="Phyra81994"/>
    <property type="gene ID" value="Phyra81994"/>
</dbReference>
<dbReference type="PANTHER" id="PTHR21377">
    <property type="entry name" value="PROTEIN FAM210B, MITOCHONDRIAL"/>
    <property type="match status" value="1"/>
</dbReference>
<sequence length="252" mass="26769">MRYLGAYRGMAQRDVTSSGRARLVVARALSSSIPSSGKSGHAPSCSWPPAVAASRHVLGFPVTRSANCGMLRLWSSGRTSKDPKETAPLTGGEPTSSPSVKVRFAAFGGSEKLLQQGEEDAEKELEQPGDEQLQPQSWRQRAQTFAVVYGRVGICTHIVLSLLSFSVIYVGVSSGVDVTSILDAVGLSTSVSDSTTNSAGSFLIAYTIYKVLAPVRWPLTFAVTPVVLRALRRRGYMLAATNSSGSPPPPPQ</sequence>
<evidence type="ECO:0000256" key="2">
    <source>
        <dbReference type="SAM" id="Phobius"/>
    </source>
</evidence>
<evidence type="ECO:0000313" key="4">
    <source>
        <dbReference type="EnsemblProtists" id="Phyra81994"/>
    </source>
</evidence>
<dbReference type="Proteomes" id="UP000005238">
    <property type="component" value="Unassembled WGS sequence"/>
</dbReference>
<keyword evidence="2" id="KW-0812">Transmembrane</keyword>
<name>H3GWV0_PHYRM</name>
<protein>
    <recommendedName>
        <fullName evidence="3">DUF1279 domain-containing protein</fullName>
    </recommendedName>
</protein>
<keyword evidence="5" id="KW-1185">Reference proteome</keyword>
<feature type="transmembrane region" description="Helical" evidence="2">
    <location>
        <begin position="203"/>
        <end position="228"/>
    </location>
</feature>
<evidence type="ECO:0000313" key="5">
    <source>
        <dbReference type="Proteomes" id="UP000005238"/>
    </source>
</evidence>
<feature type="compositionally biased region" description="Acidic residues" evidence="1">
    <location>
        <begin position="117"/>
        <end position="129"/>
    </location>
</feature>
<feature type="domain" description="DUF1279" evidence="3">
    <location>
        <begin position="141"/>
        <end position="226"/>
    </location>
</feature>